<evidence type="ECO:0000256" key="4">
    <source>
        <dbReference type="HAMAP-Rule" id="MF_00688"/>
    </source>
</evidence>
<dbReference type="InterPro" id="IPR042203">
    <property type="entry name" value="Leu/Phe-tRNA_Trfase_C"/>
</dbReference>
<dbReference type="SUPFAM" id="SSF55729">
    <property type="entry name" value="Acyl-CoA N-acyltransferases (Nat)"/>
    <property type="match status" value="1"/>
</dbReference>
<dbReference type="GO" id="GO:0008914">
    <property type="term" value="F:leucyl-tRNA--protein transferase activity"/>
    <property type="evidence" value="ECO:0007669"/>
    <property type="project" value="UniProtKB-UniRule"/>
</dbReference>
<evidence type="ECO:0000256" key="3">
    <source>
        <dbReference type="ARBA" id="ARBA00023315"/>
    </source>
</evidence>
<organism evidence="5 6">
    <name type="scientific">Brachymonas denitrificans DSM 15123</name>
    <dbReference type="NCBI Taxonomy" id="1121117"/>
    <lineage>
        <taxon>Bacteria</taxon>
        <taxon>Pseudomonadati</taxon>
        <taxon>Pseudomonadota</taxon>
        <taxon>Betaproteobacteria</taxon>
        <taxon>Burkholderiales</taxon>
        <taxon>Comamonadaceae</taxon>
        <taxon>Brachymonas</taxon>
    </lineage>
</organism>
<dbReference type="HAMAP" id="MF_00688">
    <property type="entry name" value="Leu_Phe_trans"/>
    <property type="match status" value="1"/>
</dbReference>
<dbReference type="Gene3D" id="3.40.630.70">
    <property type="entry name" value="Leucyl/phenylalanyl-tRNA-protein transferase, C-terminal domain"/>
    <property type="match status" value="1"/>
</dbReference>
<dbReference type="GO" id="GO:0005737">
    <property type="term" value="C:cytoplasm"/>
    <property type="evidence" value="ECO:0007669"/>
    <property type="project" value="UniProtKB-SubCell"/>
</dbReference>
<evidence type="ECO:0000313" key="6">
    <source>
        <dbReference type="Proteomes" id="UP000199531"/>
    </source>
</evidence>
<dbReference type="Proteomes" id="UP000199531">
    <property type="component" value="Unassembled WGS sequence"/>
</dbReference>
<comment type="subcellular location">
    <subcellularLocation>
        <location evidence="4">Cytoplasm</location>
    </subcellularLocation>
</comment>
<dbReference type="EC" id="2.3.2.6" evidence="4"/>
<comment type="catalytic activity">
    <reaction evidence="4">
        <text>N-terminal L-lysyl-[protein] + L-leucyl-tRNA(Leu) = N-terminal L-leucyl-L-lysyl-[protein] + tRNA(Leu) + H(+)</text>
        <dbReference type="Rhea" id="RHEA:12340"/>
        <dbReference type="Rhea" id="RHEA-COMP:9613"/>
        <dbReference type="Rhea" id="RHEA-COMP:9622"/>
        <dbReference type="Rhea" id="RHEA-COMP:12670"/>
        <dbReference type="Rhea" id="RHEA-COMP:12671"/>
        <dbReference type="ChEBI" id="CHEBI:15378"/>
        <dbReference type="ChEBI" id="CHEBI:65249"/>
        <dbReference type="ChEBI" id="CHEBI:78442"/>
        <dbReference type="ChEBI" id="CHEBI:78494"/>
        <dbReference type="ChEBI" id="CHEBI:133043"/>
        <dbReference type="EC" id="2.3.2.6"/>
    </reaction>
</comment>
<keyword evidence="1 4" id="KW-0963">Cytoplasm</keyword>
<dbReference type="RefSeq" id="WP_091816373.1">
    <property type="nucleotide sequence ID" value="NZ_FOCW01000003.1"/>
</dbReference>
<keyword evidence="6" id="KW-1185">Reference proteome</keyword>
<dbReference type="NCBIfam" id="TIGR00667">
    <property type="entry name" value="aat"/>
    <property type="match status" value="1"/>
</dbReference>
<evidence type="ECO:0000313" key="5">
    <source>
        <dbReference type="EMBL" id="SEN59650.1"/>
    </source>
</evidence>
<gene>
    <name evidence="4" type="primary">aat</name>
    <name evidence="5" type="ORF">SAMN02745977_01601</name>
</gene>
<comment type="function">
    <text evidence="4">Functions in the N-end rule pathway of protein degradation where it conjugates Leu, Phe and, less efficiently, Met from aminoacyl-tRNAs to the N-termini of proteins containing an N-terminal arginine or lysine.</text>
</comment>
<dbReference type="InterPro" id="IPR042221">
    <property type="entry name" value="Leu/Phe-tRNA_Trfase_N"/>
</dbReference>
<dbReference type="PANTHER" id="PTHR30098">
    <property type="entry name" value="LEUCYL/PHENYLALANYL-TRNA--PROTEIN TRANSFERASE"/>
    <property type="match status" value="1"/>
</dbReference>
<dbReference type="InterPro" id="IPR016181">
    <property type="entry name" value="Acyl_CoA_acyltransferase"/>
</dbReference>
<dbReference type="Gene3D" id="3.30.70.3550">
    <property type="entry name" value="Leucyl/phenylalanyl-tRNA-protein transferase, N-terminal domain"/>
    <property type="match status" value="1"/>
</dbReference>
<protein>
    <recommendedName>
        <fullName evidence="4">Leucyl/phenylalanyl-tRNA--protein transferase</fullName>
        <ecNumber evidence="4">2.3.2.6</ecNumber>
    </recommendedName>
    <alternativeName>
        <fullName evidence="4">L/F-transferase</fullName>
    </alternativeName>
    <alternativeName>
        <fullName evidence="4">Leucyltransferase</fullName>
    </alternativeName>
    <alternativeName>
        <fullName evidence="4">Phenyalanyltransferase</fullName>
    </alternativeName>
</protein>
<keyword evidence="3 4" id="KW-0012">Acyltransferase</keyword>
<comment type="catalytic activity">
    <reaction evidence="4">
        <text>N-terminal L-arginyl-[protein] + L-leucyl-tRNA(Leu) = N-terminal L-leucyl-L-arginyl-[protein] + tRNA(Leu) + H(+)</text>
        <dbReference type="Rhea" id="RHEA:50416"/>
        <dbReference type="Rhea" id="RHEA-COMP:9613"/>
        <dbReference type="Rhea" id="RHEA-COMP:9622"/>
        <dbReference type="Rhea" id="RHEA-COMP:12672"/>
        <dbReference type="Rhea" id="RHEA-COMP:12673"/>
        <dbReference type="ChEBI" id="CHEBI:15378"/>
        <dbReference type="ChEBI" id="CHEBI:64719"/>
        <dbReference type="ChEBI" id="CHEBI:78442"/>
        <dbReference type="ChEBI" id="CHEBI:78494"/>
        <dbReference type="ChEBI" id="CHEBI:133044"/>
        <dbReference type="EC" id="2.3.2.6"/>
    </reaction>
</comment>
<dbReference type="Pfam" id="PF03588">
    <property type="entry name" value="Leu_Phe_trans"/>
    <property type="match status" value="1"/>
</dbReference>
<comment type="catalytic activity">
    <reaction evidence="4">
        <text>L-phenylalanyl-tRNA(Phe) + an N-terminal L-alpha-aminoacyl-[protein] = an N-terminal L-phenylalanyl-L-alpha-aminoacyl-[protein] + tRNA(Phe)</text>
        <dbReference type="Rhea" id="RHEA:43632"/>
        <dbReference type="Rhea" id="RHEA-COMP:9668"/>
        <dbReference type="Rhea" id="RHEA-COMP:9699"/>
        <dbReference type="Rhea" id="RHEA-COMP:10636"/>
        <dbReference type="Rhea" id="RHEA-COMP:10637"/>
        <dbReference type="ChEBI" id="CHEBI:78442"/>
        <dbReference type="ChEBI" id="CHEBI:78531"/>
        <dbReference type="ChEBI" id="CHEBI:78597"/>
        <dbReference type="ChEBI" id="CHEBI:83561"/>
        <dbReference type="EC" id="2.3.2.6"/>
    </reaction>
</comment>
<dbReference type="EMBL" id="FOCW01000003">
    <property type="protein sequence ID" value="SEN59650.1"/>
    <property type="molecule type" value="Genomic_DNA"/>
</dbReference>
<reference evidence="5 6" key="1">
    <citation type="submission" date="2016-10" db="EMBL/GenBank/DDBJ databases">
        <authorList>
            <person name="de Groot N.N."/>
        </authorList>
    </citation>
    <scope>NUCLEOTIDE SEQUENCE [LARGE SCALE GENOMIC DNA]</scope>
    <source>
        <strain evidence="5 6">DSM 15123</strain>
    </source>
</reference>
<dbReference type="GO" id="GO:0030163">
    <property type="term" value="P:protein catabolic process"/>
    <property type="evidence" value="ECO:0007669"/>
    <property type="project" value="UniProtKB-UniRule"/>
</dbReference>
<sequence>MTYHPKTTLPWLEPHQSFPPLDQALQDDTPWPGLLAAGGVLDADTLEQAYSQGIFPWYSDNQPILWWSTDPRMVLRPENFRLHKSLRKSLQRFAASPQCEIRIDTSFGEVMAACAGPRTHQAGTWITDDVRQAYTELHQRGLAHSVETWIHGELAGGLYCVALGRAVYGESMFTRVPDASKTALAALVALCRAHGVEMIDCQQETSHLASLGASAIPRTAFAESIARTQVLPSMNWSFSPESWKGIL</sequence>
<dbReference type="InterPro" id="IPR004616">
    <property type="entry name" value="Leu/Phe-tRNA_Trfase"/>
</dbReference>
<evidence type="ECO:0000256" key="1">
    <source>
        <dbReference type="ARBA" id="ARBA00022490"/>
    </source>
</evidence>
<proteinExistence type="inferred from homology"/>
<dbReference type="STRING" id="1121117.SAMN02745977_01601"/>
<evidence type="ECO:0000256" key="2">
    <source>
        <dbReference type="ARBA" id="ARBA00022679"/>
    </source>
</evidence>
<dbReference type="PANTHER" id="PTHR30098:SF2">
    <property type="entry name" value="LEUCYL_PHENYLALANYL-TRNA--PROTEIN TRANSFERASE"/>
    <property type="match status" value="1"/>
</dbReference>
<keyword evidence="2 4" id="KW-0808">Transferase</keyword>
<dbReference type="AlphaFoldDB" id="A0A1H8HTL8"/>
<dbReference type="OrthoDB" id="9790282at2"/>
<name>A0A1H8HTL8_9BURK</name>
<accession>A0A1H8HTL8</accession>
<comment type="similarity">
    <text evidence="4">Belongs to the L/F-transferase family.</text>
</comment>